<gene>
    <name evidence="2" type="ORF">KL86PLE_90287</name>
</gene>
<dbReference type="EMBL" id="FMJD01000013">
    <property type="protein sequence ID" value="SCM79207.1"/>
    <property type="molecule type" value="Genomic_DNA"/>
</dbReference>
<organism evidence="2">
    <name type="scientific">uncultured Pleomorphomonas sp</name>
    <dbReference type="NCBI Taxonomy" id="442121"/>
    <lineage>
        <taxon>Bacteria</taxon>
        <taxon>Pseudomonadati</taxon>
        <taxon>Pseudomonadota</taxon>
        <taxon>Alphaproteobacteria</taxon>
        <taxon>Hyphomicrobiales</taxon>
        <taxon>Pleomorphomonadaceae</taxon>
        <taxon>Pleomorphomonas</taxon>
        <taxon>environmental samples</taxon>
    </lineage>
</organism>
<dbReference type="RefSeq" id="WP_288198436.1">
    <property type="nucleotide sequence ID" value="NZ_LT608334.1"/>
</dbReference>
<dbReference type="Gene3D" id="3.40.50.720">
    <property type="entry name" value="NAD(P)-binding Rossmann-like Domain"/>
    <property type="match status" value="1"/>
</dbReference>
<evidence type="ECO:0000313" key="2">
    <source>
        <dbReference type="EMBL" id="SCM79207.1"/>
    </source>
</evidence>
<name>A0A212LNU9_9HYPH</name>
<sequence>MRYVVMGADGQLGGRVAENMLETVDGGDLVFTSPDPSRIPADRLERWQAKGVTVAAAGYDDRTAMTDIFRTANRVWMISGVYIGLPRQLQHRNVIDAAVDAGIEHFTYTSFLGADRQGYAQYVLPDHTFTEAYLRNSGLAFNIMRNNLYLENYFVNAVRLALACGNRWVTTAGEGVGTFVAKDDSGRVGAALLSGKGEPDAAYDICGRPIGQRRICEMIVAASGIPFSYEPVDDEAFYAYLDGLGIPRSSEDDGSKSPVPWCSNDMVSNEAAIGLGQMNVASDAIERLTGRKPTDPADLVETYASVWRRPA</sequence>
<evidence type="ECO:0000259" key="1">
    <source>
        <dbReference type="Pfam" id="PF05368"/>
    </source>
</evidence>
<dbReference type="SUPFAM" id="SSF51735">
    <property type="entry name" value="NAD(P)-binding Rossmann-fold domains"/>
    <property type="match status" value="1"/>
</dbReference>
<reference evidence="2" key="1">
    <citation type="submission" date="2016-08" db="EMBL/GenBank/DDBJ databases">
        <authorList>
            <person name="Seilhamer J.J."/>
        </authorList>
    </citation>
    <scope>NUCLEOTIDE SEQUENCE</scope>
    <source>
        <strain evidence="2">86</strain>
    </source>
</reference>
<feature type="domain" description="NmrA-like" evidence="1">
    <location>
        <begin position="4"/>
        <end position="153"/>
    </location>
</feature>
<dbReference type="InterPro" id="IPR036291">
    <property type="entry name" value="NAD(P)-bd_dom_sf"/>
</dbReference>
<dbReference type="Gene3D" id="3.90.25.10">
    <property type="entry name" value="UDP-galactose 4-epimerase, domain 1"/>
    <property type="match status" value="1"/>
</dbReference>
<accession>A0A212LNU9</accession>
<dbReference type="InterPro" id="IPR008030">
    <property type="entry name" value="NmrA-like"/>
</dbReference>
<protein>
    <submittedName>
        <fullName evidence="2">Putative nucleoside-diphosphate-sugar epimerase</fullName>
    </submittedName>
</protein>
<dbReference type="PANTHER" id="PTHR47129:SF1">
    <property type="entry name" value="NMRA-LIKE DOMAIN-CONTAINING PROTEIN"/>
    <property type="match status" value="1"/>
</dbReference>
<dbReference type="Pfam" id="PF05368">
    <property type="entry name" value="NmrA"/>
    <property type="match status" value="1"/>
</dbReference>
<proteinExistence type="predicted"/>
<dbReference type="AlphaFoldDB" id="A0A212LNU9"/>
<dbReference type="PANTHER" id="PTHR47129">
    <property type="entry name" value="QUINONE OXIDOREDUCTASE 2"/>
    <property type="match status" value="1"/>
</dbReference>
<dbReference type="InterPro" id="IPR052718">
    <property type="entry name" value="NmrA-type_oxidoreductase"/>
</dbReference>